<keyword evidence="2" id="KW-0539">Nucleus</keyword>
<evidence type="ECO:0000313" key="7">
    <source>
        <dbReference type="WBParaSite" id="L893_g13047.t1"/>
    </source>
</evidence>
<proteinExistence type="predicted"/>
<feature type="compositionally biased region" description="Acidic residues" evidence="4">
    <location>
        <begin position="388"/>
        <end position="403"/>
    </location>
</feature>
<accession>A0A1I7Y638</accession>
<feature type="compositionally biased region" description="Polar residues" evidence="4">
    <location>
        <begin position="35"/>
        <end position="44"/>
    </location>
</feature>
<dbReference type="PANTHER" id="PTHR48033">
    <property type="entry name" value="RNA-BINDING (RRM/RBD/RNP MOTIFS) FAMILY PROTEIN"/>
    <property type="match status" value="1"/>
</dbReference>
<dbReference type="InterPro" id="IPR000504">
    <property type="entry name" value="RRM_dom"/>
</dbReference>
<keyword evidence="6" id="KW-1185">Reference proteome</keyword>
<organism evidence="6 7">
    <name type="scientific">Steinernema glaseri</name>
    <dbReference type="NCBI Taxonomy" id="37863"/>
    <lineage>
        <taxon>Eukaryota</taxon>
        <taxon>Metazoa</taxon>
        <taxon>Ecdysozoa</taxon>
        <taxon>Nematoda</taxon>
        <taxon>Chromadorea</taxon>
        <taxon>Rhabditida</taxon>
        <taxon>Tylenchina</taxon>
        <taxon>Panagrolaimomorpha</taxon>
        <taxon>Strongyloidoidea</taxon>
        <taxon>Steinernematidae</taxon>
        <taxon>Steinernema</taxon>
    </lineage>
</organism>
<feature type="compositionally biased region" description="Basic and acidic residues" evidence="4">
    <location>
        <begin position="48"/>
        <end position="66"/>
    </location>
</feature>
<dbReference type="Proteomes" id="UP000095287">
    <property type="component" value="Unplaced"/>
</dbReference>
<feature type="compositionally biased region" description="Basic and acidic residues" evidence="4">
    <location>
        <begin position="349"/>
        <end position="367"/>
    </location>
</feature>
<dbReference type="PROSITE" id="PS50102">
    <property type="entry name" value="RRM"/>
    <property type="match status" value="1"/>
</dbReference>
<dbReference type="SMART" id="SM00360">
    <property type="entry name" value="RRM"/>
    <property type="match status" value="1"/>
</dbReference>
<evidence type="ECO:0000256" key="4">
    <source>
        <dbReference type="SAM" id="MobiDB-lite"/>
    </source>
</evidence>
<dbReference type="InterPro" id="IPR012677">
    <property type="entry name" value="Nucleotide-bd_a/b_plait_sf"/>
</dbReference>
<dbReference type="Gene3D" id="3.30.70.330">
    <property type="match status" value="1"/>
</dbReference>
<feature type="compositionally biased region" description="Basic and acidic residues" evidence="4">
    <location>
        <begin position="311"/>
        <end position="329"/>
    </location>
</feature>
<feature type="region of interest" description="Disordered" evidence="4">
    <location>
        <begin position="1"/>
        <end position="69"/>
    </location>
</feature>
<dbReference type="GO" id="GO:0010468">
    <property type="term" value="P:regulation of gene expression"/>
    <property type="evidence" value="ECO:0007669"/>
    <property type="project" value="TreeGrafter"/>
</dbReference>
<comment type="subcellular location">
    <subcellularLocation>
        <location evidence="1">Nucleus</location>
    </subcellularLocation>
</comment>
<protein>
    <submittedName>
        <fullName evidence="7">RRM domain-containing protein</fullName>
    </submittedName>
</protein>
<dbReference type="SUPFAM" id="SSF54928">
    <property type="entry name" value="RNA-binding domain, RBD"/>
    <property type="match status" value="1"/>
</dbReference>
<feature type="domain" description="RRM" evidence="5">
    <location>
        <begin position="124"/>
        <end position="207"/>
    </location>
</feature>
<dbReference type="WBParaSite" id="L893_g13047.t1">
    <property type="protein sequence ID" value="L893_g13047.t1"/>
    <property type="gene ID" value="L893_g13047"/>
</dbReference>
<evidence type="ECO:0000256" key="3">
    <source>
        <dbReference type="PROSITE-ProRule" id="PRU00176"/>
    </source>
</evidence>
<name>A0A1I7Y638_9BILA</name>
<dbReference type="GO" id="GO:0003723">
    <property type="term" value="F:RNA binding"/>
    <property type="evidence" value="ECO:0007669"/>
    <property type="project" value="UniProtKB-UniRule"/>
</dbReference>
<keyword evidence="3" id="KW-0694">RNA-binding</keyword>
<dbReference type="AlphaFoldDB" id="A0A1I7Y638"/>
<evidence type="ECO:0000256" key="2">
    <source>
        <dbReference type="ARBA" id="ARBA00023242"/>
    </source>
</evidence>
<evidence type="ECO:0000259" key="5">
    <source>
        <dbReference type="PROSITE" id="PS50102"/>
    </source>
</evidence>
<reference evidence="7" key="1">
    <citation type="submission" date="2016-11" db="UniProtKB">
        <authorList>
            <consortium name="WormBaseParasite"/>
        </authorList>
    </citation>
    <scope>IDENTIFICATION</scope>
</reference>
<evidence type="ECO:0000256" key="1">
    <source>
        <dbReference type="ARBA" id="ARBA00004123"/>
    </source>
</evidence>
<dbReference type="PANTHER" id="PTHR48033:SF10">
    <property type="entry name" value="RNA-BINDING PROTEIN SQUID"/>
    <property type="match status" value="1"/>
</dbReference>
<dbReference type="GO" id="GO:0000785">
    <property type="term" value="C:chromatin"/>
    <property type="evidence" value="ECO:0007669"/>
    <property type="project" value="TreeGrafter"/>
</dbReference>
<dbReference type="InterPro" id="IPR035979">
    <property type="entry name" value="RBD_domain_sf"/>
</dbReference>
<dbReference type="GO" id="GO:0005654">
    <property type="term" value="C:nucleoplasm"/>
    <property type="evidence" value="ECO:0007669"/>
    <property type="project" value="TreeGrafter"/>
</dbReference>
<feature type="compositionally biased region" description="Basic and acidic residues" evidence="4">
    <location>
        <begin position="253"/>
        <end position="263"/>
    </location>
</feature>
<dbReference type="Pfam" id="PF00076">
    <property type="entry name" value="RRM_1"/>
    <property type="match status" value="1"/>
</dbReference>
<dbReference type="CDD" id="cd00590">
    <property type="entry name" value="RRM_SF"/>
    <property type="match status" value="1"/>
</dbReference>
<sequence length="403" mass="47724">MAHYVRTSWRQSHDEDRFNSSHRNHVSVFDRLSRQPRSTESNILYQKGRSEEEPRNSSICHRENRSSRSYTANQRRHYFCDRLDRSAPTGQRFNRASRRMKNRLVDVDLPLKPERESRTPRHERKVFVGNVPRAATEDDLLQHFSRYGTVQNVILPRNHGSLEHRKYGYVLFTEKDCLPSVLNRNYCHIIDGQELDVQPVMDKHSKEHIKEETLQEKIRLEQAKEDAREEKEKNMFQSRREETLQEKIRLKQAKEDAREENEKNMFQSRRVKVEEVKEEPHPLLPLPPRPKFDSWRLTQIELGLVEPGSGIHKEKEEKKIDFKQEHSNEEPLPEEDIAKLGLVEPGSGIHKENEERKIDFKEEHSNEEPWTPEEDIVSTTDSGCMTTDDLDWVTESEEDSDEE</sequence>
<feature type="region of interest" description="Disordered" evidence="4">
    <location>
        <begin position="307"/>
        <end position="403"/>
    </location>
</feature>
<evidence type="ECO:0000313" key="6">
    <source>
        <dbReference type="Proteomes" id="UP000095287"/>
    </source>
</evidence>
<feature type="region of interest" description="Disordered" evidence="4">
    <location>
        <begin position="253"/>
        <end position="274"/>
    </location>
</feature>